<evidence type="ECO:0000313" key="3">
    <source>
        <dbReference type="EMBL" id="SPC84728.1"/>
    </source>
</evidence>
<evidence type="ECO:0000256" key="2">
    <source>
        <dbReference type="SAM" id="MobiDB-lite"/>
    </source>
</evidence>
<dbReference type="AlphaFoldDB" id="A0A2N9FC71"/>
<protein>
    <submittedName>
        <fullName evidence="3">Uncharacterized protein</fullName>
    </submittedName>
</protein>
<accession>A0A2N9FC71</accession>
<feature type="region of interest" description="Disordered" evidence="2">
    <location>
        <begin position="17"/>
        <end position="95"/>
    </location>
</feature>
<keyword evidence="1" id="KW-0175">Coiled coil</keyword>
<feature type="compositionally biased region" description="Basic and acidic residues" evidence="2">
    <location>
        <begin position="45"/>
        <end position="54"/>
    </location>
</feature>
<proteinExistence type="predicted"/>
<name>A0A2N9FC71_FAGSY</name>
<feature type="coiled-coil region" evidence="1">
    <location>
        <begin position="178"/>
        <end position="268"/>
    </location>
</feature>
<dbReference type="EMBL" id="OIVN01000730">
    <property type="protein sequence ID" value="SPC84728.1"/>
    <property type="molecule type" value="Genomic_DNA"/>
</dbReference>
<gene>
    <name evidence="3" type="ORF">FSB_LOCUS12610</name>
</gene>
<organism evidence="3">
    <name type="scientific">Fagus sylvatica</name>
    <name type="common">Beechnut</name>
    <dbReference type="NCBI Taxonomy" id="28930"/>
    <lineage>
        <taxon>Eukaryota</taxon>
        <taxon>Viridiplantae</taxon>
        <taxon>Streptophyta</taxon>
        <taxon>Embryophyta</taxon>
        <taxon>Tracheophyta</taxon>
        <taxon>Spermatophyta</taxon>
        <taxon>Magnoliopsida</taxon>
        <taxon>eudicotyledons</taxon>
        <taxon>Gunneridae</taxon>
        <taxon>Pentapetalae</taxon>
        <taxon>rosids</taxon>
        <taxon>fabids</taxon>
        <taxon>Fagales</taxon>
        <taxon>Fagaceae</taxon>
        <taxon>Fagus</taxon>
    </lineage>
</organism>
<reference evidence="3" key="1">
    <citation type="submission" date="2018-02" db="EMBL/GenBank/DDBJ databases">
        <authorList>
            <person name="Cohen D.B."/>
            <person name="Kent A.D."/>
        </authorList>
    </citation>
    <scope>NUCLEOTIDE SEQUENCE</scope>
</reference>
<evidence type="ECO:0000256" key="1">
    <source>
        <dbReference type="SAM" id="Coils"/>
    </source>
</evidence>
<sequence length="404" mass="45262">MPIQKRTVDIRSVLGTLAPEPSGISNVPLASGFSEGESVMRKRKKGEEEAEVAKKQRVSINTEPSAAKSSSKKGRSKDSRTPQKAVGHVSHKCKHQKELPAPWQCEFYVNGRPVNEDDSFWKSKDVRGGQIADALGSAILLPKDMKNWKGNNSTQMIENLKRDSVVAVQGVFEAGYQLVEAERLLNESLIENDRLREVERTASARIREVESQHKTAEEGLQKAECQLVEMSAKLERECERSSGFQAEIDRLKAELVEARQVSSNAENVAQAIYDRGFADVAGSLKLQLRRECRHYQPYDSGTPENLEETNVEVLGDCEAFDGPTAMENAEVFDHQERAQTEEVQDMEKGVSDKEDNQIAPNRHIIPFIWGSQPSNLTHVLEISIKVSMYTNDRTFGEFIATEEK</sequence>